<keyword evidence="2" id="KW-1185">Reference proteome</keyword>
<evidence type="ECO:0000313" key="2">
    <source>
        <dbReference type="Proteomes" id="UP000705983"/>
    </source>
</evidence>
<dbReference type="Proteomes" id="UP000705983">
    <property type="component" value="Unassembled WGS sequence"/>
</dbReference>
<reference evidence="2" key="1">
    <citation type="submission" date="2021-02" db="EMBL/GenBank/DDBJ databases">
        <title>Leucobacter sp. CX169.</title>
        <authorList>
            <person name="Cheng Y."/>
        </authorList>
    </citation>
    <scope>NUCLEOTIDE SEQUENCE [LARGE SCALE GENOMIC DNA]</scope>
    <source>
        <strain evidence="2">JY899</strain>
    </source>
</reference>
<dbReference type="Gene3D" id="3.30.300.20">
    <property type="match status" value="1"/>
</dbReference>
<dbReference type="InterPro" id="IPR003718">
    <property type="entry name" value="OsmC/Ohr_fam"/>
</dbReference>
<dbReference type="InterPro" id="IPR036102">
    <property type="entry name" value="OsmC/Ohrsf"/>
</dbReference>
<sequence>MKAIRTGVREWIATNDRGAIVKIGDPAAPEVFSPGELLQLAAATCAGLSIDHRLTYALGEDVHVTLDVEPDKVAEENRYSAINTTFSIDLADLGQDELLALQQKIDEAIERSCTVKRTLDATAESRHVLKHVPRDENSGPLE</sequence>
<dbReference type="Pfam" id="PF02566">
    <property type="entry name" value="OsmC"/>
    <property type="match status" value="1"/>
</dbReference>
<protein>
    <submittedName>
        <fullName evidence="1">OsmC family protein</fullName>
    </submittedName>
</protein>
<gene>
    <name evidence="1" type="ORF">JVW63_06910</name>
</gene>
<proteinExistence type="predicted"/>
<dbReference type="RefSeq" id="WP_187996725.1">
    <property type="nucleotide sequence ID" value="NZ_JACEXG010000004.1"/>
</dbReference>
<organism evidence="1 2">
    <name type="scientific">Flaviflexus equikiangi</name>
    <dbReference type="NCBI Taxonomy" id="2758573"/>
    <lineage>
        <taxon>Bacteria</taxon>
        <taxon>Bacillati</taxon>
        <taxon>Actinomycetota</taxon>
        <taxon>Actinomycetes</taxon>
        <taxon>Actinomycetales</taxon>
        <taxon>Actinomycetaceae</taxon>
        <taxon>Flaviflexus</taxon>
    </lineage>
</organism>
<dbReference type="InterPro" id="IPR015946">
    <property type="entry name" value="KH_dom-like_a/b"/>
</dbReference>
<dbReference type="EMBL" id="JAFFJS010000004">
    <property type="protein sequence ID" value="MBM9433423.1"/>
    <property type="molecule type" value="Genomic_DNA"/>
</dbReference>
<evidence type="ECO:0000313" key="1">
    <source>
        <dbReference type="EMBL" id="MBM9433423.1"/>
    </source>
</evidence>
<name>A0ABS2TH42_9ACTO</name>
<accession>A0ABS2TH42</accession>
<dbReference type="SUPFAM" id="SSF82784">
    <property type="entry name" value="OsmC-like"/>
    <property type="match status" value="1"/>
</dbReference>
<comment type="caution">
    <text evidence="1">The sequence shown here is derived from an EMBL/GenBank/DDBJ whole genome shotgun (WGS) entry which is preliminary data.</text>
</comment>